<dbReference type="EMBL" id="RBXX01000002">
    <property type="protein sequence ID" value="RKT87424.1"/>
    <property type="molecule type" value="Genomic_DNA"/>
</dbReference>
<dbReference type="GO" id="GO:0016491">
    <property type="term" value="F:oxidoreductase activity"/>
    <property type="evidence" value="ECO:0007669"/>
    <property type="project" value="UniProtKB-KW"/>
</dbReference>
<evidence type="ECO:0000313" key="4">
    <source>
        <dbReference type="EMBL" id="RKT87424.1"/>
    </source>
</evidence>
<comment type="similarity">
    <text evidence="1 3">Belongs to the short-chain dehydrogenases/reductases (SDR) family.</text>
</comment>
<dbReference type="STRING" id="455193.SAMN05421805_113112"/>
<reference evidence="4 7" key="2">
    <citation type="submission" date="2018-10" db="EMBL/GenBank/DDBJ databases">
        <title>Sequencing the genomes of 1000 actinobacteria strains.</title>
        <authorList>
            <person name="Klenk H.-P."/>
        </authorList>
    </citation>
    <scope>NUCLEOTIDE SEQUENCE [LARGE SCALE GENOMIC DNA]</scope>
    <source>
        <strain evidence="4 7">DSM 45119</strain>
    </source>
</reference>
<accession>A0A1I5GPH1</accession>
<dbReference type="PANTHER" id="PTHR43669:SF3">
    <property type="entry name" value="ALCOHOL DEHYDROGENASE, PUTATIVE (AFU_ORTHOLOGUE AFUA_3G03445)-RELATED"/>
    <property type="match status" value="1"/>
</dbReference>
<dbReference type="PRINTS" id="PR00080">
    <property type="entry name" value="SDRFAMILY"/>
</dbReference>
<evidence type="ECO:0000313" key="6">
    <source>
        <dbReference type="Proteomes" id="UP000199398"/>
    </source>
</evidence>
<dbReference type="RefSeq" id="WP_246025599.1">
    <property type="nucleotide sequence ID" value="NZ_FOUP01000013.1"/>
</dbReference>
<proteinExistence type="inferred from homology"/>
<sequence length="263" mass="26908">MTGPMGIDLAGKNAVVTGASRGIGLAVVRELVSCGARVLGGARTPSPALSEATPHTLAVDLATLDGPARLVEHAIGTFGGIDILINNVSGSESQDGGFLDVSEESWHREFEATFFSAVRATRAGLSSLVERRGSVVMVGSVHSRLPLPGVVAYSAAKSALASVTKALSEEFAPRGVRVNSVSPGLVRTAVWTGPDSEGAKLARQYGVSQEELLAGLPAQAGVTTGVFSEPEEIARLVVLVASGVLPNLTGAEIVLDGGMIKTL</sequence>
<evidence type="ECO:0000256" key="3">
    <source>
        <dbReference type="RuleBase" id="RU000363"/>
    </source>
</evidence>
<reference evidence="5 6" key="1">
    <citation type="submission" date="2016-10" db="EMBL/GenBank/DDBJ databases">
        <authorList>
            <person name="de Groot N.N."/>
        </authorList>
    </citation>
    <scope>NUCLEOTIDE SEQUENCE [LARGE SCALE GENOMIC DNA]</scope>
    <source>
        <strain evidence="5 6">CPCC 201259</strain>
    </source>
</reference>
<evidence type="ECO:0000313" key="5">
    <source>
        <dbReference type="EMBL" id="SFO37820.1"/>
    </source>
</evidence>
<protein>
    <submittedName>
        <fullName evidence="4">NAD(P)-dependent dehydrogenase (Short-subunit alcohol dehydrogenase family)</fullName>
    </submittedName>
    <submittedName>
        <fullName evidence="5">NAD(P)-dependent dehydrogenase, short-chain alcohol dehydrogenase family</fullName>
    </submittedName>
</protein>
<keyword evidence="7" id="KW-1185">Reference proteome</keyword>
<organism evidence="5 6">
    <name type="scientific">Saccharopolyspora antimicrobica</name>
    <dbReference type="NCBI Taxonomy" id="455193"/>
    <lineage>
        <taxon>Bacteria</taxon>
        <taxon>Bacillati</taxon>
        <taxon>Actinomycetota</taxon>
        <taxon>Actinomycetes</taxon>
        <taxon>Pseudonocardiales</taxon>
        <taxon>Pseudonocardiaceae</taxon>
        <taxon>Saccharopolyspora</taxon>
    </lineage>
</organism>
<dbReference type="Proteomes" id="UP000270697">
    <property type="component" value="Unassembled WGS sequence"/>
</dbReference>
<evidence type="ECO:0000256" key="1">
    <source>
        <dbReference type="ARBA" id="ARBA00006484"/>
    </source>
</evidence>
<dbReference type="PRINTS" id="PR00081">
    <property type="entry name" value="GDHRDH"/>
</dbReference>
<dbReference type="InterPro" id="IPR020904">
    <property type="entry name" value="Sc_DH/Rdtase_CS"/>
</dbReference>
<evidence type="ECO:0000313" key="7">
    <source>
        <dbReference type="Proteomes" id="UP000270697"/>
    </source>
</evidence>
<dbReference type="InterPro" id="IPR002347">
    <property type="entry name" value="SDR_fam"/>
</dbReference>
<dbReference type="EMBL" id="FOUP01000013">
    <property type="protein sequence ID" value="SFO37820.1"/>
    <property type="molecule type" value="Genomic_DNA"/>
</dbReference>
<dbReference type="Gene3D" id="3.40.50.720">
    <property type="entry name" value="NAD(P)-binding Rossmann-like Domain"/>
    <property type="match status" value="1"/>
</dbReference>
<dbReference type="Pfam" id="PF00106">
    <property type="entry name" value="adh_short"/>
    <property type="match status" value="1"/>
</dbReference>
<dbReference type="SUPFAM" id="SSF51735">
    <property type="entry name" value="NAD(P)-binding Rossmann-fold domains"/>
    <property type="match status" value="1"/>
</dbReference>
<dbReference type="Proteomes" id="UP000199398">
    <property type="component" value="Unassembled WGS sequence"/>
</dbReference>
<dbReference type="PROSITE" id="PS00061">
    <property type="entry name" value="ADH_SHORT"/>
    <property type="match status" value="1"/>
</dbReference>
<gene>
    <name evidence="4" type="ORF">ATL45_5841</name>
    <name evidence="5" type="ORF">SAMN05421805_113112</name>
</gene>
<dbReference type="InterPro" id="IPR036291">
    <property type="entry name" value="NAD(P)-bd_dom_sf"/>
</dbReference>
<dbReference type="AlphaFoldDB" id="A0A1I5GPH1"/>
<evidence type="ECO:0000256" key="2">
    <source>
        <dbReference type="ARBA" id="ARBA00023002"/>
    </source>
</evidence>
<name>A0A1I5GPH1_9PSEU</name>
<keyword evidence="2" id="KW-0560">Oxidoreductase</keyword>
<dbReference type="PANTHER" id="PTHR43669">
    <property type="entry name" value="5-KETO-D-GLUCONATE 5-REDUCTASE"/>
    <property type="match status" value="1"/>
</dbReference>
<dbReference type="CDD" id="cd05233">
    <property type="entry name" value="SDR_c"/>
    <property type="match status" value="1"/>
</dbReference>